<dbReference type="RefSeq" id="WP_190253728.1">
    <property type="nucleotide sequence ID" value="NZ_BMPI01000035.1"/>
</dbReference>
<protein>
    <submittedName>
        <fullName evidence="1">Uncharacterized protein</fullName>
    </submittedName>
</protein>
<evidence type="ECO:0000313" key="2">
    <source>
        <dbReference type="Proteomes" id="UP000642070"/>
    </source>
</evidence>
<evidence type="ECO:0000313" key="1">
    <source>
        <dbReference type="EMBL" id="GGM53776.1"/>
    </source>
</evidence>
<reference evidence="1" key="1">
    <citation type="journal article" date="2014" name="Int. J. Syst. Evol. Microbiol.">
        <title>Complete genome sequence of Corynebacterium casei LMG S-19264T (=DSM 44701T), isolated from a smear-ripened cheese.</title>
        <authorList>
            <consortium name="US DOE Joint Genome Institute (JGI-PGF)"/>
            <person name="Walter F."/>
            <person name="Albersmeier A."/>
            <person name="Kalinowski J."/>
            <person name="Ruckert C."/>
        </authorList>
    </citation>
    <scope>NUCLEOTIDE SEQUENCE</scope>
    <source>
        <strain evidence="1">JCM 19831</strain>
    </source>
</reference>
<name>A0A917X1W0_9ACTN</name>
<dbReference type="Proteomes" id="UP000642070">
    <property type="component" value="Unassembled WGS sequence"/>
</dbReference>
<sequence length="65" mass="6853">MRDLLAALRRELHEMELTAAECRANDEFLPAVIAEERAARVGASIATLESADGNAYGPPVSGAIA</sequence>
<comment type="caution">
    <text evidence="1">The sequence shown here is derived from an EMBL/GenBank/DDBJ whole genome shotgun (WGS) entry which is preliminary data.</text>
</comment>
<gene>
    <name evidence="1" type="ORF">GCM10007977_064220</name>
</gene>
<dbReference type="AlphaFoldDB" id="A0A917X1W0"/>
<reference evidence="1" key="2">
    <citation type="submission" date="2020-09" db="EMBL/GenBank/DDBJ databases">
        <authorList>
            <person name="Sun Q."/>
            <person name="Ohkuma M."/>
        </authorList>
    </citation>
    <scope>NUCLEOTIDE SEQUENCE</scope>
    <source>
        <strain evidence="1">JCM 19831</strain>
    </source>
</reference>
<accession>A0A917X1W0</accession>
<proteinExistence type="predicted"/>
<organism evidence="1 2">
    <name type="scientific">Dactylosporangium sucinum</name>
    <dbReference type="NCBI Taxonomy" id="1424081"/>
    <lineage>
        <taxon>Bacteria</taxon>
        <taxon>Bacillati</taxon>
        <taxon>Actinomycetota</taxon>
        <taxon>Actinomycetes</taxon>
        <taxon>Micromonosporales</taxon>
        <taxon>Micromonosporaceae</taxon>
        <taxon>Dactylosporangium</taxon>
    </lineage>
</organism>
<dbReference type="EMBL" id="BMPI01000035">
    <property type="protein sequence ID" value="GGM53776.1"/>
    <property type="molecule type" value="Genomic_DNA"/>
</dbReference>
<keyword evidence="2" id="KW-1185">Reference proteome</keyword>